<feature type="region of interest" description="Disordered" evidence="1">
    <location>
        <begin position="340"/>
        <end position="365"/>
    </location>
</feature>
<feature type="compositionally biased region" description="Polar residues" evidence="1">
    <location>
        <begin position="387"/>
        <end position="413"/>
    </location>
</feature>
<evidence type="ECO:0000313" key="3">
    <source>
        <dbReference type="EMBL" id="PXF43058.1"/>
    </source>
</evidence>
<gene>
    <name evidence="3" type="ORF">BWQ96_07205</name>
</gene>
<feature type="chain" id="PRO_5015919499" evidence="2">
    <location>
        <begin position="22"/>
        <end position="413"/>
    </location>
</feature>
<feature type="region of interest" description="Disordered" evidence="1">
    <location>
        <begin position="153"/>
        <end position="172"/>
    </location>
</feature>
<accession>A0A2V3ILX1</accession>
<evidence type="ECO:0000256" key="2">
    <source>
        <dbReference type="SAM" id="SignalP"/>
    </source>
</evidence>
<proteinExistence type="predicted"/>
<protein>
    <submittedName>
        <fullName evidence="3">Uncharacterized protein</fullName>
    </submittedName>
</protein>
<sequence length="413" mass="43151">MAAKAHLHFLLLPLLISVVSGTAIPRVQDGRNITISNRTGPSIDTALGNSNAYKGTVRNENDEKLEEVSAVLGSDPTAASGGLAGLLDDLLFPYATAGFDDEEMLFPDETPMMSLTEPPAPSMTISETAQPMPTAFISEEIFPFSDSPNPVMSPDVSQSMTFEPEPSASMAPSMSPVIETEMQETASPSMPPSPTFGDNTIPNPIDPTPLTMTVMPSETMLPTTSPEPSSVMQIEDVLFSPIAPSPSNSIPISPQPETIEPDPSVSPSSFMGTPQPSFGVQESFSPNENGVSPIMASMTPAIASSTNEIDSESTEVISPASPGVTAPQVVMESMTPQATGVNEDVGVDGESVSTPTGVVLPSETPTIITPTASMEEIGMQLLESDPSPEQTPTLSPESEQLVITPSTIPVSSS</sequence>
<organism evidence="3 4">
    <name type="scientific">Gracilariopsis chorda</name>
    <dbReference type="NCBI Taxonomy" id="448386"/>
    <lineage>
        <taxon>Eukaryota</taxon>
        <taxon>Rhodophyta</taxon>
        <taxon>Florideophyceae</taxon>
        <taxon>Rhodymeniophycidae</taxon>
        <taxon>Gracilariales</taxon>
        <taxon>Gracilariaceae</taxon>
        <taxon>Gracilariopsis</taxon>
    </lineage>
</organism>
<dbReference type="AlphaFoldDB" id="A0A2V3ILX1"/>
<dbReference type="EMBL" id="NBIV01000139">
    <property type="protein sequence ID" value="PXF43058.1"/>
    <property type="molecule type" value="Genomic_DNA"/>
</dbReference>
<keyword evidence="2" id="KW-0732">Signal</keyword>
<keyword evidence="4" id="KW-1185">Reference proteome</keyword>
<dbReference type="Proteomes" id="UP000247409">
    <property type="component" value="Unassembled WGS sequence"/>
</dbReference>
<feature type="region of interest" description="Disordered" evidence="1">
    <location>
        <begin position="382"/>
        <end position="413"/>
    </location>
</feature>
<name>A0A2V3ILX1_9FLOR</name>
<evidence type="ECO:0000313" key="4">
    <source>
        <dbReference type="Proteomes" id="UP000247409"/>
    </source>
</evidence>
<comment type="caution">
    <text evidence="3">The sequence shown here is derived from an EMBL/GenBank/DDBJ whole genome shotgun (WGS) entry which is preliminary data.</text>
</comment>
<reference evidence="3 4" key="1">
    <citation type="journal article" date="2018" name="Mol. Biol. Evol.">
        <title>Analysis of the draft genome of the red seaweed Gracilariopsis chorda provides insights into genome size evolution in Rhodophyta.</title>
        <authorList>
            <person name="Lee J."/>
            <person name="Yang E.C."/>
            <person name="Graf L."/>
            <person name="Yang J.H."/>
            <person name="Qiu H."/>
            <person name="Zel Zion U."/>
            <person name="Chan C.X."/>
            <person name="Stephens T.G."/>
            <person name="Weber A.P.M."/>
            <person name="Boo G.H."/>
            <person name="Boo S.M."/>
            <person name="Kim K.M."/>
            <person name="Shin Y."/>
            <person name="Jung M."/>
            <person name="Lee S.J."/>
            <person name="Yim H.S."/>
            <person name="Lee J.H."/>
            <person name="Bhattacharya D."/>
            <person name="Yoon H.S."/>
        </authorList>
    </citation>
    <scope>NUCLEOTIDE SEQUENCE [LARGE SCALE GENOMIC DNA]</scope>
    <source>
        <strain evidence="3 4">SKKU-2015</strain>
        <tissue evidence="3">Whole body</tissue>
    </source>
</reference>
<feature type="compositionally biased region" description="Low complexity" evidence="1">
    <location>
        <begin position="163"/>
        <end position="172"/>
    </location>
</feature>
<feature type="signal peptide" evidence="2">
    <location>
        <begin position="1"/>
        <end position="21"/>
    </location>
</feature>
<feature type="region of interest" description="Disordered" evidence="1">
    <location>
        <begin position="247"/>
        <end position="272"/>
    </location>
</feature>
<evidence type="ECO:0000256" key="1">
    <source>
        <dbReference type="SAM" id="MobiDB-lite"/>
    </source>
</evidence>